<proteinExistence type="predicted"/>
<dbReference type="EMBL" id="CP036402">
    <property type="protein sequence ID" value="QBI21507.1"/>
    <property type="molecule type" value="Genomic_DNA"/>
</dbReference>
<gene>
    <name evidence="1" type="ORF">ER308_19320</name>
</gene>
<dbReference type="AlphaFoldDB" id="A0A411YJZ7"/>
<dbReference type="RefSeq" id="WP_131156499.1">
    <property type="nucleotide sequence ID" value="NZ_CP036402.1"/>
</dbReference>
<evidence type="ECO:0000313" key="2">
    <source>
        <dbReference type="Proteomes" id="UP000291469"/>
    </source>
</evidence>
<accession>A0A411YJZ7</accession>
<dbReference type="KEGG" id="erz:ER308_19320"/>
<protein>
    <submittedName>
        <fullName evidence="1">Uncharacterized protein</fullName>
    </submittedName>
</protein>
<name>A0A411YJZ7_9ACTN</name>
<keyword evidence="2" id="KW-1185">Reference proteome</keyword>
<dbReference type="Proteomes" id="UP000291469">
    <property type="component" value="Chromosome"/>
</dbReference>
<sequence length="173" mass="18774">MLGLLACSGHGGDASGELDVDRYEDDRLAFAHPADWEMTVGEGYEREIRIERPADEADHAEALIIVAWPSLHSHDLDGAIGFFGRDEGEPEVSEVDEGPIDVAGADEAVLRTLTTTDAVVDEETAYRFWSVFAMSEAERVVAVTIGVDEDAVVDGQVVADTVLDSLELRPSWD</sequence>
<reference evidence="1 2" key="1">
    <citation type="submission" date="2019-01" db="EMBL/GenBank/DDBJ databases">
        <title>Egibacter rhizosphaerae EGI 80759T.</title>
        <authorList>
            <person name="Chen D.-D."/>
            <person name="Tian Y."/>
            <person name="Jiao J.-Y."/>
            <person name="Zhang X.-T."/>
            <person name="Zhang Y.-G."/>
            <person name="Zhang Y."/>
            <person name="Xiao M."/>
            <person name="Shu W.-S."/>
            <person name="Li W.-J."/>
        </authorList>
    </citation>
    <scope>NUCLEOTIDE SEQUENCE [LARGE SCALE GENOMIC DNA]</scope>
    <source>
        <strain evidence="1 2">EGI 80759</strain>
    </source>
</reference>
<organism evidence="1 2">
    <name type="scientific">Egibacter rhizosphaerae</name>
    <dbReference type="NCBI Taxonomy" id="1670831"/>
    <lineage>
        <taxon>Bacteria</taxon>
        <taxon>Bacillati</taxon>
        <taxon>Actinomycetota</taxon>
        <taxon>Nitriliruptoria</taxon>
        <taxon>Egibacterales</taxon>
        <taxon>Egibacteraceae</taxon>
        <taxon>Egibacter</taxon>
    </lineage>
</organism>
<evidence type="ECO:0000313" key="1">
    <source>
        <dbReference type="EMBL" id="QBI21507.1"/>
    </source>
</evidence>